<evidence type="ECO:0000256" key="15">
    <source>
        <dbReference type="ARBA" id="ARBA00023163"/>
    </source>
</evidence>
<name>A0A8D0BEQ7_SALMN</name>
<dbReference type="GO" id="GO:0032259">
    <property type="term" value="P:methylation"/>
    <property type="evidence" value="ECO:0007669"/>
    <property type="project" value="UniProtKB-KW"/>
</dbReference>
<keyword evidence="14" id="KW-0238">DNA-binding</keyword>
<evidence type="ECO:0000256" key="16">
    <source>
        <dbReference type="ARBA" id="ARBA00023242"/>
    </source>
</evidence>
<dbReference type="GO" id="GO:0010844">
    <property type="term" value="F:recombination hotspot binding"/>
    <property type="evidence" value="ECO:0007669"/>
    <property type="project" value="TreeGrafter"/>
</dbReference>
<dbReference type="SUPFAM" id="SSF109640">
    <property type="entry name" value="KRAB domain (Kruppel-associated box)"/>
    <property type="match status" value="1"/>
</dbReference>
<sequence>MSLNIYCTDFSPKHQAEDTFKELSIYFPKEQWAEMKEFEKTRYKNMKQNYEFMIQLGLPITKPAFMHRARHYPKITKESSESDEEWTPKTIGTSPKLSGSSPSFCHYLFVYLYFVYIITTQQWTPCSEAEQKLHAAITILIIPQVTLPLCSPYSTIIPYFILFHFLVCEYCQIFFLDVCSVHGSPVFIKDAPAEIGLEKRAILTLPPGLRVGPSGIPKAGLGIWNEGEILLPGIHFGPYEGTITEDEEAANSGYSWLITKGRGCCVYTDGQDETKSNWMRYVNCARNEDEQNLVAFQYHGEIYYRVCKTILLHSELLVWYGEEYGRELGIKWGSGWQAPKVCHRCPCCQMAFTGKDYLTHHMKWRHSWHGIQAEEPETVIMDNFLFRITSSASYSTKLQWELPSPTCEGTEDQLFSKSRKIEADNTTLHMRYEKKNSRWSKDGKTLRQLTHLDKHIHAGEKPYSCRQCGKSFNWSSSLARHERTHTGEKPYSCRQCGKSFSWSSSLARHERTHTGEKPYSCRQCGKSFSWSSYLARHERTHTGEKPYSCRQCGKSFSWSSYLACHERTHTGEKPYSCPVKYPRKRREKGLSMLHANHIWYWLTSAGIFGWGAGGILKL</sequence>
<keyword evidence="4" id="KW-0158">Chromosome</keyword>
<accession>A0A8D0BEQ7</accession>
<evidence type="ECO:0000256" key="9">
    <source>
        <dbReference type="ARBA" id="ARBA00022737"/>
    </source>
</evidence>
<evidence type="ECO:0000313" key="24">
    <source>
        <dbReference type="Proteomes" id="UP000694421"/>
    </source>
</evidence>
<dbReference type="PANTHER" id="PTHR16515">
    <property type="entry name" value="PR DOMAIN ZINC FINGER PROTEIN"/>
    <property type="match status" value="1"/>
</dbReference>
<evidence type="ECO:0000256" key="17">
    <source>
        <dbReference type="PROSITE-ProRule" id="PRU00042"/>
    </source>
</evidence>
<evidence type="ECO:0000256" key="12">
    <source>
        <dbReference type="ARBA" id="ARBA00022853"/>
    </source>
</evidence>
<dbReference type="InterPro" id="IPR013087">
    <property type="entry name" value="Znf_C2H2_type"/>
</dbReference>
<evidence type="ECO:0000256" key="7">
    <source>
        <dbReference type="ARBA" id="ARBA00022691"/>
    </source>
</evidence>
<dbReference type="Pfam" id="PF21549">
    <property type="entry name" value="PRDM2_PR"/>
    <property type="match status" value="1"/>
</dbReference>
<feature type="domain" description="C2H2-type" evidence="19">
    <location>
        <begin position="519"/>
        <end position="546"/>
    </location>
</feature>
<dbReference type="InterPro" id="IPR036236">
    <property type="entry name" value="Znf_C2H2_sf"/>
</dbReference>
<dbReference type="InterPro" id="IPR044417">
    <property type="entry name" value="PRDM7_9_PR-SET"/>
</dbReference>
<dbReference type="GO" id="GO:0042800">
    <property type="term" value="F:histone H3K4 methyltransferase activity"/>
    <property type="evidence" value="ECO:0007669"/>
    <property type="project" value="UniProtKB-ARBA"/>
</dbReference>
<keyword evidence="5" id="KW-0489">Methyltransferase</keyword>
<evidence type="ECO:0000256" key="2">
    <source>
        <dbReference type="ARBA" id="ARBA00004286"/>
    </source>
</evidence>
<dbReference type="GO" id="GO:0005634">
    <property type="term" value="C:nucleus"/>
    <property type="evidence" value="ECO:0007669"/>
    <property type="project" value="UniProtKB-SubCell"/>
</dbReference>
<dbReference type="AlphaFoldDB" id="A0A8D0BEQ7"/>
<dbReference type="PANTHER" id="PTHR16515:SF10">
    <property type="entry name" value="HISTONE-LYSINE N-METHYLTRANSFERASE PRDM9-RELATED"/>
    <property type="match status" value="1"/>
</dbReference>
<keyword evidence="13" id="KW-0805">Transcription regulation</keyword>
<comment type="subcellular location">
    <subcellularLocation>
        <location evidence="2">Chromosome</location>
    </subcellularLocation>
    <subcellularLocation>
        <location evidence="1">Nucleus</location>
    </subcellularLocation>
</comment>
<keyword evidence="9" id="KW-0677">Repeat</keyword>
<evidence type="ECO:0000256" key="8">
    <source>
        <dbReference type="ARBA" id="ARBA00022723"/>
    </source>
</evidence>
<evidence type="ECO:0000259" key="19">
    <source>
        <dbReference type="PROSITE" id="PS50157"/>
    </source>
</evidence>
<protein>
    <submittedName>
        <fullName evidence="23">Uncharacterized protein</fullName>
    </submittedName>
</protein>
<proteinExistence type="inferred from homology"/>
<keyword evidence="10 17" id="KW-0863">Zinc-finger</keyword>
<evidence type="ECO:0000256" key="10">
    <source>
        <dbReference type="ARBA" id="ARBA00022771"/>
    </source>
</evidence>
<dbReference type="Gene3D" id="2.170.270.10">
    <property type="entry name" value="SET domain"/>
    <property type="match status" value="1"/>
</dbReference>
<evidence type="ECO:0000259" key="20">
    <source>
        <dbReference type="PROSITE" id="PS50280"/>
    </source>
</evidence>
<evidence type="ECO:0000256" key="3">
    <source>
        <dbReference type="ARBA" id="ARBA00006991"/>
    </source>
</evidence>
<evidence type="ECO:0000256" key="18">
    <source>
        <dbReference type="SAM" id="MobiDB-lite"/>
    </source>
</evidence>
<evidence type="ECO:0000256" key="1">
    <source>
        <dbReference type="ARBA" id="ARBA00004123"/>
    </source>
</evidence>
<evidence type="ECO:0000313" key="23">
    <source>
        <dbReference type="Ensembl" id="ENSSMRP00000007441.1"/>
    </source>
</evidence>
<organism evidence="23 24">
    <name type="scientific">Salvator merianae</name>
    <name type="common">Argentine black and white tegu</name>
    <name type="synonym">Tupinambis merianae</name>
    <dbReference type="NCBI Taxonomy" id="96440"/>
    <lineage>
        <taxon>Eukaryota</taxon>
        <taxon>Metazoa</taxon>
        <taxon>Chordata</taxon>
        <taxon>Craniata</taxon>
        <taxon>Vertebrata</taxon>
        <taxon>Euteleostomi</taxon>
        <taxon>Lepidosauria</taxon>
        <taxon>Squamata</taxon>
        <taxon>Bifurcata</taxon>
        <taxon>Unidentata</taxon>
        <taxon>Episquamata</taxon>
        <taxon>Laterata</taxon>
        <taxon>Teiioidea</taxon>
        <taxon>Teiidae</taxon>
        <taxon>Salvator</taxon>
    </lineage>
</organism>
<reference evidence="23" key="2">
    <citation type="submission" date="2025-09" db="UniProtKB">
        <authorList>
            <consortium name="Ensembl"/>
        </authorList>
    </citation>
    <scope>IDENTIFICATION</scope>
</reference>
<dbReference type="GO" id="GO:0010845">
    <property type="term" value="P:positive regulation of reciprocal meiotic recombination"/>
    <property type="evidence" value="ECO:0007669"/>
    <property type="project" value="TreeGrafter"/>
</dbReference>
<dbReference type="InterPro" id="IPR046341">
    <property type="entry name" value="SET_dom_sf"/>
</dbReference>
<dbReference type="FunFam" id="2.170.270.10:FF:000031">
    <property type="entry name" value="probable histone-lysine N-methyltransferase PRDM7"/>
    <property type="match status" value="1"/>
</dbReference>
<dbReference type="GO" id="GO:0006355">
    <property type="term" value="P:regulation of DNA-templated transcription"/>
    <property type="evidence" value="ECO:0007669"/>
    <property type="project" value="InterPro"/>
</dbReference>
<keyword evidence="7" id="KW-0949">S-adenosyl-L-methionine</keyword>
<feature type="domain" description="C2H2-type" evidence="19">
    <location>
        <begin position="343"/>
        <end position="367"/>
    </location>
</feature>
<reference evidence="23" key="1">
    <citation type="submission" date="2025-08" db="UniProtKB">
        <authorList>
            <consortium name="Ensembl"/>
        </authorList>
    </citation>
    <scope>IDENTIFICATION</scope>
</reference>
<dbReference type="Ensembl" id="ENSSMRT00000008711.1">
    <property type="protein sequence ID" value="ENSSMRP00000007441.1"/>
    <property type="gene ID" value="ENSSMRG00000005970.1"/>
</dbReference>
<dbReference type="PROSITE" id="PS50806">
    <property type="entry name" value="KRAB_RELATED"/>
    <property type="match status" value="1"/>
</dbReference>
<dbReference type="FunFam" id="3.30.160.60:FF:002061">
    <property type="entry name" value="Uncharacterized protein"/>
    <property type="match status" value="1"/>
</dbReference>
<dbReference type="Proteomes" id="UP000694421">
    <property type="component" value="Unplaced"/>
</dbReference>
<dbReference type="GO" id="GO:0046975">
    <property type="term" value="F:histone H3K36 methyltransferase activity"/>
    <property type="evidence" value="ECO:0007669"/>
    <property type="project" value="TreeGrafter"/>
</dbReference>
<keyword evidence="12" id="KW-0156">Chromatin regulator</keyword>
<keyword evidence="16" id="KW-0539">Nucleus</keyword>
<feature type="domain" description="KRAB" evidence="21">
    <location>
        <begin position="18"/>
        <end position="88"/>
    </location>
</feature>
<dbReference type="InterPro" id="IPR050331">
    <property type="entry name" value="Zinc_finger"/>
</dbReference>
<dbReference type="PROSITE" id="PS50280">
    <property type="entry name" value="SET"/>
    <property type="match status" value="1"/>
</dbReference>
<dbReference type="InterPro" id="IPR001909">
    <property type="entry name" value="KRAB"/>
</dbReference>
<dbReference type="GO" id="GO:0005694">
    <property type="term" value="C:chromosome"/>
    <property type="evidence" value="ECO:0007669"/>
    <property type="project" value="UniProtKB-SubCell"/>
</dbReference>
<dbReference type="PROSITE" id="PS50805">
    <property type="entry name" value="KRAB"/>
    <property type="match status" value="1"/>
</dbReference>
<keyword evidence="15" id="KW-0804">Transcription</keyword>
<dbReference type="GeneTree" id="ENSGT00940000158211"/>
<evidence type="ECO:0000256" key="4">
    <source>
        <dbReference type="ARBA" id="ARBA00022454"/>
    </source>
</evidence>
<dbReference type="Gene3D" id="3.30.160.60">
    <property type="entry name" value="Classic Zinc Finger"/>
    <property type="match status" value="4"/>
</dbReference>
<dbReference type="SMART" id="SM00355">
    <property type="entry name" value="ZnF_C2H2"/>
    <property type="match status" value="5"/>
</dbReference>
<evidence type="ECO:0000256" key="13">
    <source>
        <dbReference type="ARBA" id="ARBA00023015"/>
    </source>
</evidence>
<evidence type="ECO:0000256" key="5">
    <source>
        <dbReference type="ARBA" id="ARBA00022603"/>
    </source>
</evidence>
<dbReference type="PROSITE" id="PS00028">
    <property type="entry name" value="ZINC_FINGER_C2H2_1"/>
    <property type="match status" value="5"/>
</dbReference>
<evidence type="ECO:0000256" key="14">
    <source>
        <dbReference type="ARBA" id="ARBA00023125"/>
    </source>
</evidence>
<keyword evidence="11" id="KW-0862">Zinc</keyword>
<dbReference type="InterPro" id="IPR036051">
    <property type="entry name" value="KRAB_dom_sf"/>
</dbReference>
<feature type="region of interest" description="Disordered" evidence="18">
    <location>
        <begin position="76"/>
        <end position="98"/>
    </location>
</feature>
<feature type="domain" description="C2H2-type" evidence="19">
    <location>
        <begin position="491"/>
        <end position="518"/>
    </location>
</feature>
<evidence type="ECO:0000259" key="22">
    <source>
        <dbReference type="PROSITE" id="PS50806"/>
    </source>
</evidence>
<evidence type="ECO:0000259" key="21">
    <source>
        <dbReference type="PROSITE" id="PS50805"/>
    </source>
</evidence>
<feature type="domain" description="KRAB-related" evidence="22">
    <location>
        <begin position="15"/>
        <end position="78"/>
    </location>
</feature>
<dbReference type="Pfam" id="PF00096">
    <property type="entry name" value="zf-C2H2"/>
    <property type="match status" value="3"/>
</dbReference>
<dbReference type="FunFam" id="3.30.160.60:FF:000044">
    <property type="entry name" value="zinc finger protein 37 homolog"/>
    <property type="match status" value="2"/>
</dbReference>
<dbReference type="InterPro" id="IPR001214">
    <property type="entry name" value="SET_dom"/>
</dbReference>
<feature type="domain" description="C2H2-type" evidence="19">
    <location>
        <begin position="463"/>
        <end position="490"/>
    </location>
</feature>
<dbReference type="PROSITE" id="PS50157">
    <property type="entry name" value="ZINC_FINGER_C2H2_2"/>
    <property type="match status" value="5"/>
</dbReference>
<evidence type="ECO:0000256" key="6">
    <source>
        <dbReference type="ARBA" id="ARBA00022679"/>
    </source>
</evidence>
<comment type="similarity">
    <text evidence="3">Belongs to the krueppel C2H2-type zinc-finger protein family.</text>
</comment>
<evidence type="ECO:0000256" key="11">
    <source>
        <dbReference type="ARBA" id="ARBA00022833"/>
    </source>
</evidence>
<dbReference type="CDD" id="cd19193">
    <property type="entry name" value="PR-SET_PRDM7_9"/>
    <property type="match status" value="1"/>
</dbReference>
<keyword evidence="8" id="KW-0479">Metal-binding</keyword>
<dbReference type="SUPFAM" id="SSF57667">
    <property type="entry name" value="beta-beta-alpha zinc fingers"/>
    <property type="match status" value="3"/>
</dbReference>
<feature type="domain" description="SET" evidence="20">
    <location>
        <begin position="207"/>
        <end position="321"/>
    </location>
</feature>
<keyword evidence="24" id="KW-1185">Reference proteome</keyword>
<dbReference type="FunFam" id="3.30.160.60:FF:000016">
    <property type="entry name" value="zinc finger protein 37 homolog"/>
    <property type="match status" value="1"/>
</dbReference>
<feature type="domain" description="C2H2-type" evidence="19">
    <location>
        <begin position="547"/>
        <end position="574"/>
    </location>
</feature>
<dbReference type="InterPro" id="IPR003655">
    <property type="entry name" value="aKRAB"/>
</dbReference>
<keyword evidence="6" id="KW-0808">Transferase</keyword>
<dbReference type="GO" id="GO:0008270">
    <property type="term" value="F:zinc ion binding"/>
    <property type="evidence" value="ECO:0007669"/>
    <property type="project" value="UniProtKB-KW"/>
</dbReference>